<reference evidence="2" key="1">
    <citation type="submission" date="2019-08" db="EMBL/GenBank/DDBJ databases">
        <authorList>
            <person name="Kucharzyk K."/>
            <person name="Murdoch R.W."/>
            <person name="Higgins S."/>
            <person name="Loffler F."/>
        </authorList>
    </citation>
    <scope>NUCLEOTIDE SEQUENCE</scope>
</reference>
<dbReference type="InterPro" id="IPR022720">
    <property type="entry name" value="Motility-assoc_prot_GldM_N"/>
</dbReference>
<dbReference type="EMBL" id="VSSQ01007004">
    <property type="protein sequence ID" value="MPM34537.1"/>
    <property type="molecule type" value="Genomic_DNA"/>
</dbReference>
<name>A0A644Z1N9_9ZZZZ</name>
<dbReference type="AlphaFoldDB" id="A0A644Z1N9"/>
<gene>
    <name evidence="2" type="ORF">SDC9_81123</name>
</gene>
<evidence type="ECO:0000259" key="1">
    <source>
        <dbReference type="Pfam" id="PF12081"/>
    </source>
</evidence>
<protein>
    <recommendedName>
        <fullName evidence="1">Gliding motility-associated protein GldM N-terminal domain-containing protein</fullName>
    </recommendedName>
</protein>
<organism evidence="2">
    <name type="scientific">bioreactor metagenome</name>
    <dbReference type="NCBI Taxonomy" id="1076179"/>
    <lineage>
        <taxon>unclassified sequences</taxon>
        <taxon>metagenomes</taxon>
        <taxon>ecological metagenomes</taxon>
    </lineage>
</organism>
<dbReference type="Pfam" id="PF12081">
    <property type="entry name" value="GldM_1st"/>
    <property type="match status" value="1"/>
</dbReference>
<accession>A0A644Z1N9</accession>
<sequence>MFNMFNMLLALNISKEVYKDFVQPAITYNAGTDSFAKYNSSLVEIALADSTADTTLLKKINTVHTSAGELVSFIRQVKISLISLLDDIPENDAAVLSKDYYNLQNKFNFDIPTYYLCGTDKEGENGKGYEIQMKIEAYRNLLQGFVANDKSEAEFVGNLLSTSPLASSIDGQNVSWVMYYFYHIPDLGVLNTLTGLEYKIVLAENSVISHLAKHRTGVANQ</sequence>
<comment type="caution">
    <text evidence="2">The sequence shown here is derived from an EMBL/GenBank/DDBJ whole genome shotgun (WGS) entry which is preliminary data.</text>
</comment>
<feature type="domain" description="Gliding motility-associated protein GldM N-terminal" evidence="1">
    <location>
        <begin position="53"/>
        <end position="213"/>
    </location>
</feature>
<evidence type="ECO:0000313" key="2">
    <source>
        <dbReference type="EMBL" id="MPM34537.1"/>
    </source>
</evidence>
<proteinExistence type="predicted"/>